<proteinExistence type="predicted"/>
<dbReference type="InterPro" id="IPR014729">
    <property type="entry name" value="Rossmann-like_a/b/a_fold"/>
</dbReference>
<dbReference type="PANTHER" id="PTHR30336">
    <property type="entry name" value="INNER MEMBRANE PROTEIN, PROBABLE PERMEASE"/>
    <property type="match status" value="1"/>
</dbReference>
<dbReference type="Proteomes" id="UP000777440">
    <property type="component" value="Unassembled WGS sequence"/>
</dbReference>
<feature type="domain" description="DUF218" evidence="2">
    <location>
        <begin position="87"/>
        <end position="190"/>
    </location>
</feature>
<name>A0ABS7HX40_9MICO</name>
<keyword evidence="1" id="KW-0812">Transmembrane</keyword>
<dbReference type="EMBL" id="JAEUAX010000004">
    <property type="protein sequence ID" value="MBW9109946.1"/>
    <property type="molecule type" value="Genomic_DNA"/>
</dbReference>
<protein>
    <submittedName>
        <fullName evidence="3">YdcF family protein</fullName>
    </submittedName>
</protein>
<dbReference type="CDD" id="cd06259">
    <property type="entry name" value="YdcF-like"/>
    <property type="match status" value="1"/>
</dbReference>
<dbReference type="Pfam" id="PF02698">
    <property type="entry name" value="DUF218"/>
    <property type="match status" value="1"/>
</dbReference>
<dbReference type="InterPro" id="IPR051599">
    <property type="entry name" value="Cell_Envelope_Assoc"/>
</dbReference>
<keyword evidence="1" id="KW-1133">Transmembrane helix</keyword>
<evidence type="ECO:0000256" key="1">
    <source>
        <dbReference type="SAM" id="Phobius"/>
    </source>
</evidence>
<evidence type="ECO:0000313" key="4">
    <source>
        <dbReference type="Proteomes" id="UP000777440"/>
    </source>
</evidence>
<gene>
    <name evidence="3" type="ORF">JNB61_09195</name>
</gene>
<keyword evidence="1" id="KW-0472">Membrane</keyword>
<accession>A0ABS7HX40</accession>
<dbReference type="Gene3D" id="3.40.50.620">
    <property type="entry name" value="HUPs"/>
    <property type="match status" value="1"/>
</dbReference>
<dbReference type="InterPro" id="IPR003848">
    <property type="entry name" value="DUF218"/>
</dbReference>
<organism evidence="3 4">
    <name type="scientific">Microbacterium ureisolvens</name>
    <dbReference type="NCBI Taxonomy" id="2781186"/>
    <lineage>
        <taxon>Bacteria</taxon>
        <taxon>Bacillati</taxon>
        <taxon>Actinomycetota</taxon>
        <taxon>Actinomycetes</taxon>
        <taxon>Micrococcales</taxon>
        <taxon>Microbacteriaceae</taxon>
        <taxon>Microbacterium</taxon>
    </lineage>
</organism>
<reference evidence="3 4" key="1">
    <citation type="journal article" date="2021" name="MBio">
        <title>Poor Competitiveness of Bradyrhizobium in Pigeon Pea Root Colonization in Indian Soils.</title>
        <authorList>
            <person name="Chalasani D."/>
            <person name="Basu A."/>
            <person name="Pullabhotla S.V.S.R.N."/>
            <person name="Jorrin B."/>
            <person name="Neal A.L."/>
            <person name="Poole P.S."/>
            <person name="Podile A.R."/>
            <person name="Tkacz A."/>
        </authorList>
    </citation>
    <scope>NUCLEOTIDE SEQUENCE [LARGE SCALE GENOMIC DNA]</scope>
    <source>
        <strain evidence="3 4">HU12</strain>
    </source>
</reference>
<evidence type="ECO:0000259" key="2">
    <source>
        <dbReference type="Pfam" id="PF02698"/>
    </source>
</evidence>
<dbReference type="PANTHER" id="PTHR30336:SF20">
    <property type="entry name" value="DUF218 DOMAIN-CONTAINING PROTEIN"/>
    <property type="match status" value="1"/>
</dbReference>
<sequence length="245" mass="26172">MRCATDIRPKPPTARGSAASIGDSCILGSCHASGRRSRRVGAVRRPLSLFTAVAAASGLGILGWAEYVSWRASHRALGDGSAAEGIEAVVVLGYRDRGGRANFVNRYRVRVGLRSLSRGPRESVLVLCGGSVAGDIPEADLMARYARERGYAGRILLDPTSATTQQNIENAVALIEHAGAIKIVSNSPHAAVAREQLWSLRPDLAARLVRGADYRFGEAPLLKVASAVIAGRYHARARRDRRVAP</sequence>
<feature type="transmembrane region" description="Helical" evidence="1">
    <location>
        <begin position="46"/>
        <end position="65"/>
    </location>
</feature>
<evidence type="ECO:0000313" key="3">
    <source>
        <dbReference type="EMBL" id="MBW9109946.1"/>
    </source>
</evidence>
<comment type="caution">
    <text evidence="3">The sequence shown here is derived from an EMBL/GenBank/DDBJ whole genome shotgun (WGS) entry which is preliminary data.</text>
</comment>
<keyword evidence="4" id="KW-1185">Reference proteome</keyword>